<evidence type="ECO:0000313" key="2">
    <source>
        <dbReference type="EMBL" id="GAA4324218.1"/>
    </source>
</evidence>
<protein>
    <submittedName>
        <fullName evidence="2">DUF4846 domain-containing protein</fullName>
    </submittedName>
</protein>
<dbReference type="InterPro" id="IPR032315">
    <property type="entry name" value="DUF4846"/>
</dbReference>
<evidence type="ECO:0000256" key="1">
    <source>
        <dbReference type="SAM" id="SignalP"/>
    </source>
</evidence>
<dbReference type="Pfam" id="PF16138">
    <property type="entry name" value="DUF4846"/>
    <property type="match status" value="1"/>
</dbReference>
<proteinExistence type="predicted"/>
<gene>
    <name evidence="2" type="ORF">GCM10023149_25660</name>
</gene>
<evidence type="ECO:0000313" key="3">
    <source>
        <dbReference type="Proteomes" id="UP001500582"/>
    </source>
</evidence>
<dbReference type="EMBL" id="BAABFT010000006">
    <property type="protein sequence ID" value="GAA4324218.1"/>
    <property type="molecule type" value="Genomic_DNA"/>
</dbReference>
<reference evidence="3" key="1">
    <citation type="journal article" date="2019" name="Int. J. Syst. Evol. Microbiol.">
        <title>The Global Catalogue of Microorganisms (GCM) 10K type strain sequencing project: providing services to taxonomists for standard genome sequencing and annotation.</title>
        <authorList>
            <consortium name="The Broad Institute Genomics Platform"/>
            <consortium name="The Broad Institute Genome Sequencing Center for Infectious Disease"/>
            <person name="Wu L."/>
            <person name="Ma J."/>
        </authorList>
    </citation>
    <scope>NUCLEOTIDE SEQUENCE [LARGE SCALE GENOMIC DNA]</scope>
    <source>
        <strain evidence="3">JCM 17705</strain>
    </source>
</reference>
<dbReference type="RefSeq" id="WP_345211491.1">
    <property type="nucleotide sequence ID" value="NZ_BAABFT010000006.1"/>
</dbReference>
<organism evidence="2 3">
    <name type="scientific">Mucilaginibacter gynuensis</name>
    <dbReference type="NCBI Taxonomy" id="1302236"/>
    <lineage>
        <taxon>Bacteria</taxon>
        <taxon>Pseudomonadati</taxon>
        <taxon>Bacteroidota</taxon>
        <taxon>Sphingobacteriia</taxon>
        <taxon>Sphingobacteriales</taxon>
        <taxon>Sphingobacteriaceae</taxon>
        <taxon>Mucilaginibacter</taxon>
    </lineage>
</organism>
<feature type="chain" id="PRO_5047280041" evidence="1">
    <location>
        <begin position="22"/>
        <end position="251"/>
    </location>
</feature>
<name>A0ABP8GH45_9SPHI</name>
<accession>A0ABP8GH45</accession>
<keyword evidence="3" id="KW-1185">Reference proteome</keyword>
<comment type="caution">
    <text evidence="2">The sequence shown here is derived from an EMBL/GenBank/DDBJ whole genome shotgun (WGS) entry which is preliminary data.</text>
</comment>
<keyword evidence="1" id="KW-0732">Signal</keyword>
<dbReference type="Proteomes" id="UP001500582">
    <property type="component" value="Unassembled WGS sequence"/>
</dbReference>
<sequence length="251" mass="28193">MKTILALITLLYLPLANNTIADRFKAPSGYTVAKTESGSFAHWLQTLALKPAGTPAKTYKGDIARTDVYTAAIIDMSIGSRDLQQCADAVIRVRAEYLYSKQNHKGISFNFTSGFKCDWVHYANGYRYANERWVLKGKKDYGHDNFLRYLTLVFSYAGTLSLDKELKTVGNADQLQIGDVFIKGGSPGHCFIVLNVATNSQNKKVFLLAQSFMPAQNIQVLQDQHGPWFSLDKQANIPYGELVDKKYLKRF</sequence>
<feature type="signal peptide" evidence="1">
    <location>
        <begin position="1"/>
        <end position="21"/>
    </location>
</feature>